<dbReference type="Gene3D" id="3.20.20.450">
    <property type="entry name" value="EAL domain"/>
    <property type="match status" value="1"/>
</dbReference>
<dbReference type="AlphaFoldDB" id="Q2NB27"/>
<sequence length="281" mass="30598">MVAQAEAKNEAMSDAMILDAETGPDLGRVLDHAPNLADAIAAGEIETVYQPQFTLPDDRLIGAEALARWQHPELGTIGAAPLFAIAAQQGVMTKLSEHIVDNALREVIHWPANVRLSVNILPEEVAREGFADAFIVRMAEAGIEPKRLTVEITEEVLLGNLPKAAVTLAALRDEGVRTALDDFGAGFCNFRYLKILPLDYLKLDRSMVEGITRDERDLAVLRGIVAMASALGLRVIAEGIEHEDQRTIVAEEGCDTYQGFVRAAPMSAMRFRELALPQAAF</sequence>
<dbReference type="KEGG" id="eli:ELI_05110"/>
<organism evidence="2 3">
    <name type="scientific">Erythrobacter litoralis (strain HTCC2594)</name>
    <dbReference type="NCBI Taxonomy" id="314225"/>
    <lineage>
        <taxon>Bacteria</taxon>
        <taxon>Pseudomonadati</taxon>
        <taxon>Pseudomonadota</taxon>
        <taxon>Alphaproteobacteria</taxon>
        <taxon>Sphingomonadales</taxon>
        <taxon>Erythrobacteraceae</taxon>
        <taxon>Erythrobacter/Porphyrobacter group</taxon>
        <taxon>Erythrobacter</taxon>
    </lineage>
</organism>
<dbReference type="PANTHER" id="PTHR33121:SF79">
    <property type="entry name" value="CYCLIC DI-GMP PHOSPHODIESTERASE PDED-RELATED"/>
    <property type="match status" value="1"/>
</dbReference>
<dbReference type="SMART" id="SM00052">
    <property type="entry name" value="EAL"/>
    <property type="match status" value="1"/>
</dbReference>
<keyword evidence="3" id="KW-1185">Reference proteome</keyword>
<feature type="domain" description="EAL" evidence="1">
    <location>
        <begin position="29"/>
        <end position="279"/>
    </location>
</feature>
<evidence type="ECO:0000313" key="2">
    <source>
        <dbReference type="EMBL" id="ABC63114.1"/>
    </source>
</evidence>
<dbReference type="eggNOG" id="COG2200">
    <property type="taxonomic scope" value="Bacteria"/>
</dbReference>
<accession>Q2NB27</accession>
<dbReference type="InterPro" id="IPR035919">
    <property type="entry name" value="EAL_sf"/>
</dbReference>
<dbReference type="InterPro" id="IPR001633">
    <property type="entry name" value="EAL_dom"/>
</dbReference>
<dbReference type="SUPFAM" id="SSF141868">
    <property type="entry name" value="EAL domain-like"/>
    <property type="match status" value="1"/>
</dbReference>
<dbReference type="CDD" id="cd01948">
    <property type="entry name" value="EAL"/>
    <property type="match status" value="1"/>
</dbReference>
<dbReference type="GO" id="GO:0071111">
    <property type="term" value="F:cyclic-guanylate-specific phosphodiesterase activity"/>
    <property type="evidence" value="ECO:0007669"/>
    <property type="project" value="InterPro"/>
</dbReference>
<evidence type="ECO:0000313" key="3">
    <source>
        <dbReference type="Proteomes" id="UP000008808"/>
    </source>
</evidence>
<gene>
    <name evidence="2" type="ordered locus">ELI_05110</name>
</gene>
<dbReference type="InterPro" id="IPR050706">
    <property type="entry name" value="Cyclic-di-GMP_PDE-like"/>
</dbReference>
<dbReference type="STRING" id="314225.ELI_05110"/>
<dbReference type="PANTHER" id="PTHR33121">
    <property type="entry name" value="CYCLIC DI-GMP PHOSPHODIESTERASE PDEF"/>
    <property type="match status" value="1"/>
</dbReference>
<reference evidence="3" key="1">
    <citation type="journal article" date="2009" name="J. Bacteriol.">
        <title>Complete genome sequence of Erythrobacter litoralis HTCC2594.</title>
        <authorList>
            <person name="Oh H.M."/>
            <person name="Giovannoni S.J."/>
            <person name="Ferriera S."/>
            <person name="Johnson J."/>
            <person name="Cho J.C."/>
        </authorList>
    </citation>
    <scope>NUCLEOTIDE SEQUENCE [LARGE SCALE GENOMIC DNA]</scope>
    <source>
        <strain evidence="3">HTCC2594</strain>
    </source>
</reference>
<dbReference type="HOGENOM" id="CLU_000445_70_50_5"/>
<proteinExistence type="predicted"/>
<dbReference type="Pfam" id="PF00563">
    <property type="entry name" value="EAL"/>
    <property type="match status" value="1"/>
</dbReference>
<dbReference type="OrthoDB" id="9814202at2"/>
<name>Q2NB27_ERYLH</name>
<protein>
    <recommendedName>
        <fullName evidence="1">EAL domain-containing protein</fullName>
    </recommendedName>
</protein>
<evidence type="ECO:0000259" key="1">
    <source>
        <dbReference type="PROSITE" id="PS50883"/>
    </source>
</evidence>
<dbReference type="PROSITE" id="PS50883">
    <property type="entry name" value="EAL"/>
    <property type="match status" value="1"/>
</dbReference>
<dbReference type="EMBL" id="CP000157">
    <property type="protein sequence ID" value="ABC63114.1"/>
    <property type="molecule type" value="Genomic_DNA"/>
</dbReference>
<dbReference type="Proteomes" id="UP000008808">
    <property type="component" value="Chromosome"/>
</dbReference>